<dbReference type="PANTHER" id="PTHR34236">
    <property type="entry name" value="DIMETHYL SULFOXIDE REDUCTASE TRANSCRIPTIONAL ACTIVATOR"/>
    <property type="match status" value="1"/>
</dbReference>
<evidence type="ECO:0000313" key="5">
    <source>
        <dbReference type="EMBL" id="QSG14162.1"/>
    </source>
</evidence>
<dbReference type="InterPro" id="IPR013324">
    <property type="entry name" value="RNA_pol_sigma_r3/r4-like"/>
</dbReference>
<evidence type="ECO:0000256" key="2">
    <source>
        <dbReference type="ARBA" id="ARBA00023163"/>
    </source>
</evidence>
<dbReference type="GeneID" id="68857256"/>
<keyword evidence="2" id="KW-0804">Transcription</keyword>
<dbReference type="EMBL" id="CP064791">
    <property type="protein sequence ID" value="QSG14162.1"/>
    <property type="molecule type" value="Genomic_DNA"/>
</dbReference>
<sequence>MTVIVELTVPSEAFELGRVLSVEEPGQVTLETMVPLGGRPTPFIRVKHNARDEFVQRVREHAAVSDIRPLNTHDGEVLYTLEWNPSTDTLFKTILEEDIALLGATGSADRWAFELRFPSHETLSEFQEFYVEEDIDVTIERIYNPTKPDAGPWYGLTPPQRETLTYAVENGYYSLPRGVSTKEIGEEFDISDQAVTERLRRGITTLVSHTISQLDTEPRR</sequence>
<protein>
    <submittedName>
        <fullName evidence="5">Transcriptional regulator, contains HTH domain</fullName>
    </submittedName>
</protein>
<reference evidence="5 6" key="1">
    <citation type="submission" date="2020-11" db="EMBL/GenBank/DDBJ databases">
        <title>Carbohydrate-dependent, anaerobic sulfur respiration: A novel catabolism in halophilic archaea.</title>
        <authorList>
            <person name="Sorokin D.Y."/>
            <person name="Messina E."/>
            <person name="Smedile F."/>
            <person name="La Cono V."/>
            <person name="Hallsworth J.E."/>
            <person name="Yakimov M.M."/>
        </authorList>
    </citation>
    <scope>NUCLEOTIDE SEQUENCE [LARGE SCALE GENOMIC DNA]</scope>
    <source>
        <strain evidence="5 6">HSR-Est</strain>
    </source>
</reference>
<feature type="domain" description="HTH bat-type" evidence="3">
    <location>
        <begin position="156"/>
        <end position="207"/>
    </location>
</feature>
<dbReference type="SUPFAM" id="SSF88659">
    <property type="entry name" value="Sigma3 and sigma4 domains of RNA polymerase sigma factors"/>
    <property type="match status" value="1"/>
</dbReference>
<evidence type="ECO:0000313" key="6">
    <source>
        <dbReference type="Proteomes" id="UP000663292"/>
    </source>
</evidence>
<dbReference type="Pfam" id="PF04967">
    <property type="entry name" value="HTH_10"/>
    <property type="match status" value="1"/>
</dbReference>
<dbReference type="Pfam" id="PF15915">
    <property type="entry name" value="BAT"/>
    <property type="match status" value="1"/>
</dbReference>
<organism evidence="5 6">
    <name type="scientific">Halapricum desulfuricans</name>
    <dbReference type="NCBI Taxonomy" id="2841257"/>
    <lineage>
        <taxon>Archaea</taxon>
        <taxon>Methanobacteriati</taxon>
        <taxon>Methanobacteriota</taxon>
        <taxon>Stenosarchaea group</taxon>
        <taxon>Halobacteria</taxon>
        <taxon>Halobacteriales</taxon>
        <taxon>Haloarculaceae</taxon>
        <taxon>Halapricum</taxon>
    </lineage>
</organism>
<keyword evidence="6" id="KW-1185">Reference proteome</keyword>
<dbReference type="InterPro" id="IPR007050">
    <property type="entry name" value="HTH_bacterioopsin"/>
</dbReference>
<dbReference type="InterPro" id="IPR031803">
    <property type="entry name" value="BAT_GAF/HTH-assoc"/>
</dbReference>
<evidence type="ECO:0000259" key="4">
    <source>
        <dbReference type="Pfam" id="PF15915"/>
    </source>
</evidence>
<evidence type="ECO:0000259" key="3">
    <source>
        <dbReference type="Pfam" id="PF04967"/>
    </source>
</evidence>
<feature type="domain" description="Bacterioopsin transcriptional activator GAF and HTH associated" evidence="4">
    <location>
        <begin position="4"/>
        <end position="138"/>
    </location>
</feature>
<evidence type="ECO:0000256" key="1">
    <source>
        <dbReference type="ARBA" id="ARBA00023015"/>
    </source>
</evidence>
<accession>A0A897NN28</accession>
<proteinExistence type="predicted"/>
<dbReference type="Proteomes" id="UP000663292">
    <property type="component" value="Chromosome"/>
</dbReference>
<name>A0A897NN28_9EURY</name>
<gene>
    <name evidence="5" type="ORF">HSEST_0616</name>
</gene>
<dbReference type="AlphaFoldDB" id="A0A897NN28"/>
<dbReference type="PANTHER" id="PTHR34236:SF1">
    <property type="entry name" value="DIMETHYL SULFOXIDE REDUCTASE TRANSCRIPTIONAL ACTIVATOR"/>
    <property type="match status" value="1"/>
</dbReference>
<dbReference type="RefSeq" id="WP_229122105.1">
    <property type="nucleotide sequence ID" value="NZ_CP064791.1"/>
</dbReference>
<keyword evidence="1" id="KW-0805">Transcription regulation</keyword>